<sequence length="67" mass="6906">MASSPTDLSDVPWRKSSYSNGSGGDCVEIATGVPGLVPVRDSKVSEGPVLMVTAAAWAPFLTALKAR</sequence>
<dbReference type="Pfam" id="PF04149">
    <property type="entry name" value="DUF397"/>
    <property type="match status" value="1"/>
</dbReference>
<name>A0ABQ3Q1W2_9ACTN</name>
<comment type="caution">
    <text evidence="3">The sequence shown here is derived from an EMBL/GenBank/DDBJ whole genome shotgun (WGS) entry which is preliminary data.</text>
</comment>
<protein>
    <recommendedName>
        <fullName evidence="2">DUF397 domain-containing protein</fullName>
    </recommendedName>
</protein>
<reference evidence="3" key="1">
    <citation type="submission" date="2024-05" db="EMBL/GenBank/DDBJ databases">
        <title>Whole genome shotgun sequence of Streptomyces daghestanicus NBRC 12762.</title>
        <authorList>
            <person name="Komaki H."/>
            <person name="Tamura T."/>
        </authorList>
    </citation>
    <scope>NUCLEOTIDE SEQUENCE</scope>
    <source>
        <strain evidence="3">NBRC 12762</strain>
    </source>
</reference>
<evidence type="ECO:0000313" key="4">
    <source>
        <dbReference type="Proteomes" id="UP001052655"/>
    </source>
</evidence>
<evidence type="ECO:0000313" key="3">
    <source>
        <dbReference type="EMBL" id="GHI31282.1"/>
    </source>
</evidence>
<accession>A0ABQ3Q1W2</accession>
<proteinExistence type="predicted"/>
<evidence type="ECO:0000256" key="1">
    <source>
        <dbReference type="SAM" id="MobiDB-lite"/>
    </source>
</evidence>
<dbReference type="EMBL" id="BNDX01000008">
    <property type="protein sequence ID" value="GHI31282.1"/>
    <property type="molecule type" value="Genomic_DNA"/>
</dbReference>
<evidence type="ECO:0000259" key="2">
    <source>
        <dbReference type="Pfam" id="PF04149"/>
    </source>
</evidence>
<feature type="domain" description="DUF397" evidence="2">
    <location>
        <begin position="12"/>
        <end position="65"/>
    </location>
</feature>
<dbReference type="RefSeq" id="WP_190076754.1">
    <property type="nucleotide sequence ID" value="NZ_BMTC01000003.1"/>
</dbReference>
<organism evidence="3 4">
    <name type="scientific">Streptomyces daghestanicus</name>
    <dbReference type="NCBI Taxonomy" id="66885"/>
    <lineage>
        <taxon>Bacteria</taxon>
        <taxon>Bacillati</taxon>
        <taxon>Actinomycetota</taxon>
        <taxon>Actinomycetes</taxon>
        <taxon>Kitasatosporales</taxon>
        <taxon>Streptomycetaceae</taxon>
        <taxon>Streptomyces</taxon>
    </lineage>
</organism>
<keyword evidence="4" id="KW-1185">Reference proteome</keyword>
<dbReference type="Proteomes" id="UP001052655">
    <property type="component" value="Unassembled WGS sequence"/>
</dbReference>
<feature type="region of interest" description="Disordered" evidence="1">
    <location>
        <begin position="1"/>
        <end position="22"/>
    </location>
</feature>
<gene>
    <name evidence="3" type="ORF">Sdagh_30120</name>
</gene>
<dbReference type="InterPro" id="IPR007278">
    <property type="entry name" value="DUF397"/>
</dbReference>